<reference evidence="2" key="1">
    <citation type="submission" date="2020-05" db="EMBL/GenBank/DDBJ databases">
        <authorList>
            <person name="Chiriac C."/>
            <person name="Salcher M."/>
            <person name="Ghai R."/>
            <person name="Kavagutti S V."/>
        </authorList>
    </citation>
    <scope>NUCLEOTIDE SEQUENCE</scope>
</reference>
<dbReference type="EMBL" id="CAFBLO010000023">
    <property type="protein sequence ID" value="CAB4863379.1"/>
    <property type="molecule type" value="Genomic_DNA"/>
</dbReference>
<evidence type="ECO:0000313" key="2">
    <source>
        <dbReference type="EMBL" id="CAB4863379.1"/>
    </source>
</evidence>
<protein>
    <submittedName>
        <fullName evidence="2">Unannotated protein</fullName>
    </submittedName>
</protein>
<gene>
    <name evidence="2" type="ORF">UFOPK3364_00372</name>
</gene>
<name>A0A6J7D4K9_9ZZZZ</name>
<dbReference type="AlphaFoldDB" id="A0A6J7D4K9"/>
<evidence type="ECO:0000256" key="1">
    <source>
        <dbReference type="SAM" id="MobiDB-lite"/>
    </source>
</evidence>
<accession>A0A6J7D4K9</accession>
<sequence length="102" mass="11432">MQVVEVMPVGFGSLRCKDPSESLISQYRVGVAVTRGEEHPGRFVPEGLPDAPGFRESGVGVDEKILVGEIKHPLPRFRPFVLGTPLHPRQGERRETRHRIRP</sequence>
<proteinExistence type="predicted"/>
<feature type="region of interest" description="Disordered" evidence="1">
    <location>
        <begin position="81"/>
        <end position="102"/>
    </location>
</feature>
<organism evidence="2">
    <name type="scientific">freshwater metagenome</name>
    <dbReference type="NCBI Taxonomy" id="449393"/>
    <lineage>
        <taxon>unclassified sequences</taxon>
        <taxon>metagenomes</taxon>
        <taxon>ecological metagenomes</taxon>
    </lineage>
</organism>